<gene>
    <name evidence="4" type="primary">ureA-2</name>
    <name evidence="4" type="ORF">HLUCCA11_10545</name>
</gene>
<evidence type="ECO:0000256" key="1">
    <source>
        <dbReference type="ARBA" id="ARBA00022801"/>
    </source>
</evidence>
<reference evidence="4 5" key="1">
    <citation type="submission" date="2015-09" db="EMBL/GenBank/DDBJ databases">
        <title>Identification and resolution of microdiversity through metagenomic sequencing of parallel consortia.</title>
        <authorList>
            <person name="Nelson W.C."/>
            <person name="Romine M.F."/>
            <person name="Lindemann S.R."/>
        </authorList>
    </citation>
    <scope>NUCLEOTIDE SEQUENCE [LARGE SCALE GENOMIC DNA]</scope>
    <source>
        <strain evidence="4">Ana</strain>
    </source>
</reference>
<comment type="caution">
    <text evidence="4">The sequence shown here is derived from an EMBL/GenBank/DDBJ whole genome shotgun (WGS) entry which is preliminary data.</text>
</comment>
<dbReference type="GO" id="GO:0016151">
    <property type="term" value="F:nickel cation binding"/>
    <property type="evidence" value="ECO:0007669"/>
    <property type="project" value="InterPro"/>
</dbReference>
<dbReference type="Gene3D" id="3.30.280.10">
    <property type="entry name" value="Urease, gamma-like subunit"/>
    <property type="match status" value="1"/>
</dbReference>
<evidence type="ECO:0000313" key="5">
    <source>
        <dbReference type="Proteomes" id="UP000050465"/>
    </source>
</evidence>
<dbReference type="EC" id="3.5.1.5" evidence="3"/>
<evidence type="ECO:0000313" key="4">
    <source>
        <dbReference type="EMBL" id="KPQ35392.1"/>
    </source>
</evidence>
<comment type="catalytic activity">
    <reaction evidence="2 3">
        <text>urea + 2 H2O + H(+) = hydrogencarbonate + 2 NH4(+)</text>
        <dbReference type="Rhea" id="RHEA:20557"/>
        <dbReference type="ChEBI" id="CHEBI:15377"/>
        <dbReference type="ChEBI" id="CHEBI:15378"/>
        <dbReference type="ChEBI" id="CHEBI:16199"/>
        <dbReference type="ChEBI" id="CHEBI:17544"/>
        <dbReference type="ChEBI" id="CHEBI:28938"/>
        <dbReference type="EC" id="3.5.1.5"/>
    </reaction>
</comment>
<evidence type="ECO:0000256" key="2">
    <source>
        <dbReference type="ARBA" id="ARBA00047778"/>
    </source>
</evidence>
<comment type="subcellular location">
    <subcellularLocation>
        <location evidence="3">Cytoplasm</location>
    </subcellularLocation>
</comment>
<sequence length="104" mass="11536">MYLTPRESERLTLFTAAEISRRRKERGLKLNVPEAIALISDYIVEGAREDKTVAQLMAEGATLLTTADVLPNVAELIPLIQVEAHFNDGTKLVSVHNPIRPQEA</sequence>
<dbReference type="PATRIC" id="fig|1666911.3.peg.4260"/>
<dbReference type="GO" id="GO:0009039">
    <property type="term" value="F:urease activity"/>
    <property type="evidence" value="ECO:0007669"/>
    <property type="project" value="UniProtKB-EC"/>
</dbReference>
<dbReference type="InterPro" id="IPR036463">
    <property type="entry name" value="Urease_gamma_sf"/>
</dbReference>
<proteinExistence type="inferred from homology"/>
<dbReference type="PANTHER" id="PTHR33569:SF1">
    <property type="entry name" value="UREASE"/>
    <property type="match status" value="1"/>
</dbReference>
<dbReference type="EMBL" id="LJZR01000012">
    <property type="protein sequence ID" value="KPQ35392.1"/>
    <property type="molecule type" value="Genomic_DNA"/>
</dbReference>
<name>A0A0P8C274_9CYAN</name>
<dbReference type="InterPro" id="IPR002026">
    <property type="entry name" value="Urease_gamma/gamma-beta_su"/>
</dbReference>
<organism evidence="4 5">
    <name type="scientific">Phormidesmis priestleyi Ana</name>
    <dbReference type="NCBI Taxonomy" id="1666911"/>
    <lineage>
        <taxon>Bacteria</taxon>
        <taxon>Bacillati</taxon>
        <taxon>Cyanobacteriota</taxon>
        <taxon>Cyanophyceae</taxon>
        <taxon>Leptolyngbyales</taxon>
        <taxon>Leptolyngbyaceae</taxon>
        <taxon>Phormidesmis</taxon>
    </lineage>
</organism>
<dbReference type="GO" id="GO:0005737">
    <property type="term" value="C:cytoplasm"/>
    <property type="evidence" value="ECO:0007669"/>
    <property type="project" value="UniProtKB-SubCell"/>
</dbReference>
<protein>
    <recommendedName>
        <fullName evidence="3">Urease subunit gamma</fullName>
        <ecNumber evidence="3">3.5.1.5</ecNumber>
    </recommendedName>
</protein>
<dbReference type="SUPFAM" id="SSF54111">
    <property type="entry name" value="Urease, gamma-subunit"/>
    <property type="match status" value="1"/>
</dbReference>
<keyword evidence="1 3" id="KW-0378">Hydrolase</keyword>
<evidence type="ECO:0000256" key="3">
    <source>
        <dbReference type="RuleBase" id="RU003850"/>
    </source>
</evidence>
<dbReference type="NCBIfam" id="TIGR00193">
    <property type="entry name" value="urease_gam"/>
    <property type="match status" value="1"/>
</dbReference>
<dbReference type="AlphaFoldDB" id="A0A0P8C274"/>
<dbReference type="Proteomes" id="UP000050465">
    <property type="component" value="Unassembled WGS sequence"/>
</dbReference>
<dbReference type="NCBIfam" id="NF009712">
    <property type="entry name" value="PRK13241.1"/>
    <property type="match status" value="1"/>
</dbReference>
<dbReference type="PANTHER" id="PTHR33569">
    <property type="entry name" value="UREASE"/>
    <property type="match status" value="1"/>
</dbReference>
<accession>A0A0P8C274</accession>
<dbReference type="STRING" id="1666911.HLUCCA11_10545"/>
<dbReference type="CDD" id="cd00390">
    <property type="entry name" value="Urease_gamma"/>
    <property type="match status" value="1"/>
</dbReference>
<dbReference type="Pfam" id="PF00547">
    <property type="entry name" value="Urease_gamma"/>
    <property type="match status" value="1"/>
</dbReference>
<dbReference type="GO" id="GO:0043419">
    <property type="term" value="P:urea catabolic process"/>
    <property type="evidence" value="ECO:0007669"/>
    <property type="project" value="InterPro"/>
</dbReference>
<comment type="similarity">
    <text evidence="3">Belongs to the urease gamma subunit family.</text>
</comment>
<dbReference type="InterPro" id="IPR050069">
    <property type="entry name" value="Urease_subunit"/>
</dbReference>